<evidence type="ECO:0000313" key="4">
    <source>
        <dbReference type="Proteomes" id="UP001146469"/>
    </source>
</evidence>
<name>A0A9X3LLB7_9CORY</name>
<dbReference type="PROSITE" id="PS50234">
    <property type="entry name" value="VWFA"/>
    <property type="match status" value="1"/>
</dbReference>
<feature type="transmembrane region" description="Helical" evidence="1">
    <location>
        <begin position="21"/>
        <end position="38"/>
    </location>
</feature>
<dbReference type="Gene3D" id="3.40.50.410">
    <property type="entry name" value="von Willebrand factor, type A domain"/>
    <property type="match status" value="1"/>
</dbReference>
<comment type="caution">
    <text evidence="3">The sequence shown here is derived from an EMBL/GenBank/DDBJ whole genome shotgun (WGS) entry which is preliminary data.</text>
</comment>
<evidence type="ECO:0000256" key="1">
    <source>
        <dbReference type="SAM" id="Phobius"/>
    </source>
</evidence>
<sequence length="550" mass="60465">MATPYPSSLNSTGKKKSPIKFLLVVILLLIAAGAYVVGSGDFLDSFKKLGGKSFDTSKPLKIVAATELTDMEPFVHQASADLGFDIEMEYDSGTLVNTRNLNDGAYRDKYDATWFATNAFAKAQGIKSQGEDHSIARSPVALGLKQDVVDRLGWRNKDIRWADIADAAARGDLTFGMTDPQESNSGFLALLSVAAEFSDFTPGQAFDSSKVSMDERRMEDFFSGQTITSGSSGWLRDTFVKNPGKADGIFNYQAVLQSMKESDNVDIEVFVPGNAAGAADYPISALRNPGDQKADEDAQAKVEALADWFREHSVEVGEKTHLNVWGEDAENKGIQRYYEYPKSEDQLVSLVSLYRDQLRRPADSNFLLDTSGSMRGNRLADLKNILNKLIDGTAGESNNPKGFTRRETITLMPFSSKVADGYTQENYDPDNAQQKQDLRGYVNGLQPRGETAIYDAVLRAYDRAGEGGTLNSIVLMTDGESNSGTSRQDFITKMTHKMAETNHKIPVFVILYGEASEEEMNFLANFTGGKVFNARGGDLAKAFEEIRSYQ</sequence>
<feature type="domain" description="VWFA" evidence="2">
    <location>
        <begin position="363"/>
        <end position="550"/>
    </location>
</feature>
<dbReference type="Pfam" id="PF00092">
    <property type="entry name" value="VWA"/>
    <property type="match status" value="1"/>
</dbReference>
<gene>
    <name evidence="3" type="ORF">L8V00_07890</name>
</gene>
<keyword evidence="1" id="KW-0812">Transmembrane</keyword>
<reference evidence="3" key="1">
    <citation type="submission" date="2022-02" db="EMBL/GenBank/DDBJ databases">
        <title>Corynebacterium sp. from urogenital microbiome.</title>
        <authorList>
            <person name="Cappelli E.A."/>
            <person name="Ribeiro T.G."/>
            <person name="Peixe L."/>
        </authorList>
    </citation>
    <scope>NUCLEOTIDE SEQUENCE</scope>
    <source>
        <strain evidence="3">C8Ua_174</strain>
    </source>
</reference>
<keyword evidence="1" id="KW-1133">Transmembrane helix</keyword>
<dbReference type="InterPro" id="IPR002035">
    <property type="entry name" value="VWF_A"/>
</dbReference>
<dbReference type="SUPFAM" id="SSF53300">
    <property type="entry name" value="vWA-like"/>
    <property type="match status" value="1"/>
</dbReference>
<proteinExistence type="predicted"/>
<dbReference type="Proteomes" id="UP001146469">
    <property type="component" value="Unassembled WGS sequence"/>
</dbReference>
<dbReference type="CDD" id="cd00198">
    <property type="entry name" value="vWFA"/>
    <property type="match status" value="1"/>
</dbReference>
<dbReference type="InterPro" id="IPR036465">
    <property type="entry name" value="vWFA_dom_sf"/>
</dbReference>
<evidence type="ECO:0000259" key="2">
    <source>
        <dbReference type="PROSITE" id="PS50234"/>
    </source>
</evidence>
<evidence type="ECO:0000313" key="3">
    <source>
        <dbReference type="EMBL" id="MCZ9290124.1"/>
    </source>
</evidence>
<organism evidence="3 4">
    <name type="scientific">Corynebacterium evansiae</name>
    <dbReference type="NCBI Taxonomy" id="2913499"/>
    <lineage>
        <taxon>Bacteria</taxon>
        <taxon>Bacillati</taxon>
        <taxon>Actinomycetota</taxon>
        <taxon>Actinomycetes</taxon>
        <taxon>Mycobacteriales</taxon>
        <taxon>Corynebacteriaceae</taxon>
        <taxon>Corynebacterium</taxon>
    </lineage>
</organism>
<keyword evidence="1" id="KW-0472">Membrane</keyword>
<dbReference type="RefSeq" id="WP_035005727.1">
    <property type="nucleotide sequence ID" value="NZ_JAKMUT010000006.1"/>
</dbReference>
<keyword evidence="4" id="KW-1185">Reference proteome</keyword>
<dbReference type="EMBL" id="JAKMUT010000006">
    <property type="protein sequence ID" value="MCZ9290124.1"/>
    <property type="molecule type" value="Genomic_DNA"/>
</dbReference>
<protein>
    <submittedName>
        <fullName evidence="3">VWA domain-containing protein</fullName>
    </submittedName>
</protein>
<dbReference type="AlphaFoldDB" id="A0A9X3LLB7"/>
<accession>A0A9X3LLB7</accession>
<dbReference type="SMART" id="SM00327">
    <property type="entry name" value="VWA"/>
    <property type="match status" value="1"/>
</dbReference>